<keyword evidence="14" id="KW-0732">Signal</keyword>
<evidence type="ECO:0000256" key="8">
    <source>
        <dbReference type="ARBA" id="ARBA00023136"/>
    </source>
</evidence>
<keyword evidence="12" id="KW-0407">Ion channel</keyword>
<evidence type="ECO:0000259" key="15">
    <source>
        <dbReference type="Pfam" id="PF00060"/>
    </source>
</evidence>
<dbReference type="EMBL" id="WJBH02000004">
    <property type="protein sequence ID" value="KAI9559877.1"/>
    <property type="molecule type" value="Genomic_DNA"/>
</dbReference>
<evidence type="ECO:0008006" key="19">
    <source>
        <dbReference type="Google" id="ProtNLM"/>
    </source>
</evidence>
<comment type="similarity">
    <text evidence="2">Belongs to the glutamate-gated ion channel (TC 1.A.10.1) family.</text>
</comment>
<dbReference type="SUPFAM" id="SSF53850">
    <property type="entry name" value="Periplasmic binding protein-like II"/>
    <property type="match status" value="1"/>
</dbReference>
<evidence type="ECO:0000256" key="12">
    <source>
        <dbReference type="ARBA" id="ARBA00023303"/>
    </source>
</evidence>
<dbReference type="InterPro" id="IPR019594">
    <property type="entry name" value="Glu/Gly-bd"/>
</dbReference>
<accession>A0AAD5PUL3</accession>
<feature type="transmembrane region" description="Helical" evidence="13">
    <location>
        <begin position="408"/>
        <end position="432"/>
    </location>
</feature>
<sequence length="453" mass="49846">MFFATGFCFGVLLVIGIVARPMTGVHLRIAVNHEPPIFSIIRNPANESSVRYSGFTKDAFEVLSSVLGFTYSFVEVTPTMVRNKGSIDAAMVHQLLGKSADIDGRLISPTAERLAYMDFTLAVSVLNFAIIQPMPNINNRFIAPFKPFQSTVWYMIFVAFGATVIFLSTITKCTAGSNKRIPMQVKSKVVSETVWYTFSVLVAQGAYFPSNRLSLRSIAGAWCLVAVVLVYAYNGTLISHVSLPKYEPIVNNWADLAANKNLRVTAERGSLSANIILNSKTGPLKILGDSLRRHPEDLLVSLPGELDRILHSGCCAYVGVKRLGELIVYGSMMAHGECKLTIGNELDYSQVWTFGVAKNFPHLSSINKGIQWMRQSGLLTRIGKYYLKPIDKCLASSAARPKKSQLTLYDLAGAFTIIFGLGCLFSILVFLLETLVLFLVNKTSLSPDVEITQ</sequence>
<keyword evidence="3" id="KW-0813">Transport</keyword>
<dbReference type="GO" id="GO:0015276">
    <property type="term" value="F:ligand-gated monoatomic ion channel activity"/>
    <property type="evidence" value="ECO:0007669"/>
    <property type="project" value="InterPro"/>
</dbReference>
<keyword evidence="7" id="KW-0406">Ion transport</keyword>
<evidence type="ECO:0000256" key="4">
    <source>
        <dbReference type="ARBA" id="ARBA00022475"/>
    </source>
</evidence>
<dbReference type="InterPro" id="IPR001320">
    <property type="entry name" value="Iontro_rcpt_C"/>
</dbReference>
<evidence type="ECO:0000256" key="13">
    <source>
        <dbReference type="SAM" id="Phobius"/>
    </source>
</evidence>
<dbReference type="AlphaFoldDB" id="A0AAD5PUL3"/>
<evidence type="ECO:0000256" key="10">
    <source>
        <dbReference type="ARBA" id="ARBA00023180"/>
    </source>
</evidence>
<evidence type="ECO:0000313" key="18">
    <source>
        <dbReference type="Proteomes" id="UP000820818"/>
    </source>
</evidence>
<dbReference type="Proteomes" id="UP000820818">
    <property type="component" value="Linkage Group LG4"/>
</dbReference>
<feature type="domain" description="Ionotropic glutamate receptor C-terminal" evidence="15">
    <location>
        <begin position="151"/>
        <end position="419"/>
    </location>
</feature>
<evidence type="ECO:0000313" key="17">
    <source>
        <dbReference type="EMBL" id="KAI9559877.1"/>
    </source>
</evidence>
<comment type="subcellular location">
    <subcellularLocation>
        <location evidence="1">Cell membrane</location>
        <topology evidence="1">Multi-pass membrane protein</topology>
    </subcellularLocation>
</comment>
<keyword evidence="8 13" id="KW-0472">Membrane</keyword>
<keyword evidence="10" id="KW-0325">Glycoprotein</keyword>
<dbReference type="GO" id="GO:0050906">
    <property type="term" value="P:detection of stimulus involved in sensory perception"/>
    <property type="evidence" value="ECO:0007669"/>
    <property type="project" value="UniProtKB-ARBA"/>
</dbReference>
<evidence type="ECO:0000256" key="5">
    <source>
        <dbReference type="ARBA" id="ARBA00022692"/>
    </source>
</evidence>
<keyword evidence="18" id="KW-1185">Reference proteome</keyword>
<evidence type="ECO:0000256" key="9">
    <source>
        <dbReference type="ARBA" id="ARBA00023170"/>
    </source>
</evidence>
<feature type="transmembrane region" description="Helical" evidence="13">
    <location>
        <begin position="151"/>
        <end position="168"/>
    </location>
</feature>
<dbReference type="Gene3D" id="1.10.287.70">
    <property type="match status" value="1"/>
</dbReference>
<keyword evidence="6 13" id="KW-1133">Transmembrane helix</keyword>
<evidence type="ECO:0000256" key="2">
    <source>
        <dbReference type="ARBA" id="ARBA00008685"/>
    </source>
</evidence>
<dbReference type="Pfam" id="PF00060">
    <property type="entry name" value="Lig_chan"/>
    <property type="match status" value="1"/>
</dbReference>
<dbReference type="GO" id="GO:0005886">
    <property type="term" value="C:plasma membrane"/>
    <property type="evidence" value="ECO:0007669"/>
    <property type="project" value="UniProtKB-SubCell"/>
</dbReference>
<keyword evidence="11" id="KW-1071">Ligand-gated ion channel</keyword>
<dbReference type="InterPro" id="IPR052192">
    <property type="entry name" value="Insect_Ionotropic_Sensory_Rcpt"/>
</dbReference>
<comment type="caution">
    <text evidence="17">The sequence shown here is derived from an EMBL/GenBank/DDBJ whole genome shotgun (WGS) entry which is preliminary data.</text>
</comment>
<dbReference type="Gene3D" id="3.40.190.10">
    <property type="entry name" value="Periplasmic binding protein-like II"/>
    <property type="match status" value="1"/>
</dbReference>
<feature type="transmembrane region" description="Helical" evidence="13">
    <location>
        <begin position="213"/>
        <end position="233"/>
    </location>
</feature>
<feature type="chain" id="PRO_5042072411" description="Ionotropic glutamate receptor C-terminal domain-containing protein" evidence="14">
    <location>
        <begin position="20"/>
        <end position="453"/>
    </location>
</feature>
<name>A0AAD5PUL3_9CRUS</name>
<evidence type="ECO:0000256" key="1">
    <source>
        <dbReference type="ARBA" id="ARBA00004651"/>
    </source>
</evidence>
<gene>
    <name evidence="17" type="ORF">GHT06_013884</name>
</gene>
<keyword evidence="9" id="KW-0675">Receptor</keyword>
<evidence type="ECO:0000256" key="6">
    <source>
        <dbReference type="ARBA" id="ARBA00022989"/>
    </source>
</evidence>
<proteinExistence type="inferred from homology"/>
<protein>
    <recommendedName>
        <fullName evidence="19">Ionotropic glutamate receptor C-terminal domain-containing protein</fullName>
    </recommendedName>
</protein>
<keyword evidence="5 13" id="KW-0812">Transmembrane</keyword>
<organism evidence="17 18">
    <name type="scientific">Daphnia sinensis</name>
    <dbReference type="NCBI Taxonomy" id="1820382"/>
    <lineage>
        <taxon>Eukaryota</taxon>
        <taxon>Metazoa</taxon>
        <taxon>Ecdysozoa</taxon>
        <taxon>Arthropoda</taxon>
        <taxon>Crustacea</taxon>
        <taxon>Branchiopoda</taxon>
        <taxon>Diplostraca</taxon>
        <taxon>Cladocera</taxon>
        <taxon>Anomopoda</taxon>
        <taxon>Daphniidae</taxon>
        <taxon>Daphnia</taxon>
        <taxon>Daphnia similis group</taxon>
    </lineage>
</organism>
<feature type="signal peptide" evidence="14">
    <location>
        <begin position="1"/>
        <end position="19"/>
    </location>
</feature>
<evidence type="ECO:0000256" key="11">
    <source>
        <dbReference type="ARBA" id="ARBA00023286"/>
    </source>
</evidence>
<evidence type="ECO:0000256" key="14">
    <source>
        <dbReference type="SAM" id="SignalP"/>
    </source>
</evidence>
<evidence type="ECO:0000256" key="3">
    <source>
        <dbReference type="ARBA" id="ARBA00022448"/>
    </source>
</evidence>
<keyword evidence="4" id="KW-1003">Cell membrane</keyword>
<reference evidence="17 18" key="1">
    <citation type="submission" date="2022-05" db="EMBL/GenBank/DDBJ databases">
        <title>A multi-omics perspective on studying reproductive biology in Daphnia sinensis.</title>
        <authorList>
            <person name="Jia J."/>
        </authorList>
    </citation>
    <scope>NUCLEOTIDE SEQUENCE [LARGE SCALE GENOMIC DNA]</scope>
    <source>
        <strain evidence="17 18">WSL</strain>
    </source>
</reference>
<feature type="transmembrane region" description="Helical" evidence="13">
    <location>
        <begin position="189"/>
        <end position="207"/>
    </location>
</feature>
<evidence type="ECO:0000256" key="7">
    <source>
        <dbReference type="ARBA" id="ARBA00023065"/>
    </source>
</evidence>
<feature type="domain" description="Ionotropic glutamate receptor L-glutamate and glycine-binding" evidence="16">
    <location>
        <begin position="26"/>
        <end position="133"/>
    </location>
</feature>
<dbReference type="PANTHER" id="PTHR42643">
    <property type="entry name" value="IONOTROPIC RECEPTOR 20A-RELATED"/>
    <property type="match status" value="1"/>
</dbReference>
<evidence type="ECO:0000259" key="16">
    <source>
        <dbReference type="Pfam" id="PF10613"/>
    </source>
</evidence>
<dbReference type="PANTHER" id="PTHR42643:SF24">
    <property type="entry name" value="IONOTROPIC RECEPTOR 60A"/>
    <property type="match status" value="1"/>
</dbReference>
<dbReference type="Pfam" id="PF10613">
    <property type="entry name" value="Lig_chan-Glu_bd"/>
    <property type="match status" value="1"/>
</dbReference>